<keyword evidence="4" id="KW-1185">Reference proteome</keyword>
<dbReference type="HOGENOM" id="CLU_139698_11_2_2"/>
<evidence type="ECO:0000313" key="3">
    <source>
        <dbReference type="EMBL" id="AKB29833.1"/>
    </source>
</evidence>
<proteinExistence type="predicted"/>
<gene>
    <name evidence="3" type="ORF">MSSIT_3114</name>
</gene>
<dbReference type="PROSITE" id="PS51379">
    <property type="entry name" value="4FE4S_FER_2"/>
    <property type="match status" value="2"/>
</dbReference>
<sequence length="114" mass="12760">MPETAYSFVLYKACFLCFFLTFGGNATKKNFSGYGLEIQGSETNISMYVKSSVMSEKDGYVVVFGCKRCGKCRDICPVGAIYEENELAKIDPNKCNLCMKCIDVCTNKSIIYME</sequence>
<reference evidence="3 4" key="1">
    <citation type="submission" date="2014-07" db="EMBL/GenBank/DDBJ databases">
        <title>Methanogenic archaea and the global carbon cycle.</title>
        <authorList>
            <person name="Henriksen J.R."/>
            <person name="Luke J."/>
            <person name="Reinhart S."/>
            <person name="Benedict M.N."/>
            <person name="Youngblut N.D."/>
            <person name="Metcalf M.E."/>
            <person name="Whitaker R.J."/>
            <person name="Metcalf W.W."/>
        </authorList>
    </citation>
    <scope>NUCLEOTIDE SEQUENCE [LARGE SCALE GENOMIC DNA]</scope>
    <source>
        <strain evidence="3 4">T4/M</strain>
    </source>
</reference>
<keyword evidence="1" id="KW-1133">Transmembrane helix</keyword>
<dbReference type="AlphaFoldDB" id="A0A0E3P7I0"/>
<dbReference type="SUPFAM" id="SSF54862">
    <property type="entry name" value="4Fe-4S ferredoxins"/>
    <property type="match status" value="1"/>
</dbReference>
<dbReference type="Proteomes" id="UP000033111">
    <property type="component" value="Chromosome"/>
</dbReference>
<keyword evidence="1" id="KW-0472">Membrane</keyword>
<dbReference type="Gene3D" id="3.30.70.20">
    <property type="match status" value="1"/>
</dbReference>
<evidence type="ECO:0000256" key="1">
    <source>
        <dbReference type="SAM" id="Phobius"/>
    </source>
</evidence>
<name>A0A0E3P7I0_9EURY</name>
<accession>A0A0E3P7I0</accession>
<keyword evidence="1" id="KW-0812">Transmembrane</keyword>
<dbReference type="PATRIC" id="fig|1434120.4.peg.4052"/>
<feature type="transmembrane region" description="Helical" evidence="1">
    <location>
        <begin position="6"/>
        <end position="24"/>
    </location>
</feature>
<evidence type="ECO:0000259" key="2">
    <source>
        <dbReference type="PROSITE" id="PS51379"/>
    </source>
</evidence>
<dbReference type="KEGG" id="msw:MSSIT_3114"/>
<dbReference type="EMBL" id="CP009506">
    <property type="protein sequence ID" value="AKB29833.1"/>
    <property type="molecule type" value="Genomic_DNA"/>
</dbReference>
<evidence type="ECO:0000313" key="4">
    <source>
        <dbReference type="Proteomes" id="UP000033111"/>
    </source>
</evidence>
<dbReference type="Pfam" id="PF12838">
    <property type="entry name" value="Fer4_7"/>
    <property type="match status" value="1"/>
</dbReference>
<feature type="domain" description="4Fe-4S ferredoxin-type" evidence="2">
    <location>
        <begin position="88"/>
        <end position="114"/>
    </location>
</feature>
<organism evidence="3 4">
    <name type="scientific">Methanosarcina siciliae T4/M</name>
    <dbReference type="NCBI Taxonomy" id="1434120"/>
    <lineage>
        <taxon>Archaea</taxon>
        <taxon>Methanobacteriati</taxon>
        <taxon>Methanobacteriota</taxon>
        <taxon>Stenosarchaea group</taxon>
        <taxon>Methanomicrobia</taxon>
        <taxon>Methanosarcinales</taxon>
        <taxon>Methanosarcinaceae</taxon>
        <taxon>Methanosarcina</taxon>
    </lineage>
</organism>
<feature type="domain" description="4Fe-4S ferredoxin-type" evidence="2">
    <location>
        <begin position="58"/>
        <end position="86"/>
    </location>
</feature>
<protein>
    <submittedName>
        <fullName evidence="3">Ferredoxin</fullName>
    </submittedName>
</protein>
<dbReference type="InterPro" id="IPR017896">
    <property type="entry name" value="4Fe4S_Fe-S-bd"/>
</dbReference>